<sequence length="403" mass="45469">MTWRMTSENLKFSAHNGGRYESTKPVRPIDPSVSPCFNTVGGNVTPFRPGPIQPSKFDPKLTSTPGTDPLHTLTDPVNNESFGCMSGVEEMGASDSELEHTLDINSKECTSKKINLGSSFVDPFSITIDMSEPDVQEEDSSDEDYEPSITINLKDELEDVSSDKDESSDSEEESDEEFNPELFNVGQGVNHITSANDINDAIHNVFMVFEDQLLSLANTVVPMTCTSEGCLSRVELSTECVGSALYIHWAGQERGNRPLLPWIKDIVNHFWYSSKKAETYEEFIRIWFGILHHIVDEHQWVLPYSTSGVNGCEHDDLEEHKKQRIYSKRTSVWYYYPVKEGKGYPHIPQLMVEIVGKRLLDHIGMNRVVPLEPDDPRWLSSTLAPIPPPPTEKIATELKSRFQ</sequence>
<dbReference type="PANTHER" id="PTHR31751">
    <property type="entry name" value="SI:CH211-108C17.2-RELATED-RELATED"/>
    <property type="match status" value="1"/>
</dbReference>
<dbReference type="EnsemblMetazoa" id="G33565.1">
    <property type="protein sequence ID" value="G33565.1:cds"/>
    <property type="gene ID" value="G33565"/>
</dbReference>
<keyword evidence="3" id="KW-1185">Reference proteome</keyword>
<feature type="compositionally biased region" description="Acidic residues" evidence="1">
    <location>
        <begin position="168"/>
        <end position="178"/>
    </location>
</feature>
<reference evidence="2" key="1">
    <citation type="submission" date="2022-08" db="UniProtKB">
        <authorList>
            <consortium name="EnsemblMetazoa"/>
        </authorList>
    </citation>
    <scope>IDENTIFICATION</scope>
    <source>
        <strain evidence="2">05x7-T-G4-1.051#20</strain>
    </source>
</reference>
<accession>A0A8W8MKT9</accession>
<name>A0A8W8MKT9_MAGGI</name>
<evidence type="ECO:0000256" key="1">
    <source>
        <dbReference type="SAM" id="MobiDB-lite"/>
    </source>
</evidence>
<protein>
    <submittedName>
        <fullName evidence="2">Uncharacterized protein</fullName>
    </submittedName>
</protein>
<feature type="region of interest" description="Disordered" evidence="1">
    <location>
        <begin position="155"/>
        <end position="178"/>
    </location>
</feature>
<proteinExistence type="predicted"/>
<evidence type="ECO:0000313" key="2">
    <source>
        <dbReference type="EnsemblMetazoa" id="G33565.1:cds"/>
    </source>
</evidence>
<feature type="compositionally biased region" description="Basic and acidic residues" evidence="1">
    <location>
        <begin position="394"/>
        <end position="403"/>
    </location>
</feature>
<feature type="region of interest" description="Disordered" evidence="1">
    <location>
        <begin position="380"/>
        <end position="403"/>
    </location>
</feature>
<dbReference type="AlphaFoldDB" id="A0A8W8MKT9"/>
<organism evidence="2 3">
    <name type="scientific">Magallana gigas</name>
    <name type="common">Pacific oyster</name>
    <name type="synonym">Crassostrea gigas</name>
    <dbReference type="NCBI Taxonomy" id="29159"/>
    <lineage>
        <taxon>Eukaryota</taxon>
        <taxon>Metazoa</taxon>
        <taxon>Spiralia</taxon>
        <taxon>Lophotrochozoa</taxon>
        <taxon>Mollusca</taxon>
        <taxon>Bivalvia</taxon>
        <taxon>Autobranchia</taxon>
        <taxon>Pteriomorphia</taxon>
        <taxon>Ostreida</taxon>
        <taxon>Ostreoidea</taxon>
        <taxon>Ostreidae</taxon>
        <taxon>Magallana</taxon>
    </lineage>
</organism>
<dbReference type="PANTHER" id="PTHR31751:SF7">
    <property type="entry name" value="THAP-TYPE DOMAIN-CONTAINING PROTEIN"/>
    <property type="match status" value="1"/>
</dbReference>
<dbReference type="Proteomes" id="UP000005408">
    <property type="component" value="Unassembled WGS sequence"/>
</dbReference>
<evidence type="ECO:0000313" key="3">
    <source>
        <dbReference type="Proteomes" id="UP000005408"/>
    </source>
</evidence>